<dbReference type="InterPro" id="IPR024079">
    <property type="entry name" value="MetalloPept_cat_dom_sf"/>
</dbReference>
<dbReference type="InterPro" id="IPR034032">
    <property type="entry name" value="Zn_MMP-like_bac"/>
</dbReference>
<dbReference type="InterPro" id="IPR032534">
    <property type="entry name" value="EcxA_zinc-bd"/>
</dbReference>
<dbReference type="Proteomes" id="UP000472320">
    <property type="component" value="Unassembled WGS sequence"/>
</dbReference>
<accession>A0A6L6QM52</accession>
<evidence type="ECO:0000256" key="1">
    <source>
        <dbReference type="SAM" id="SignalP"/>
    </source>
</evidence>
<evidence type="ECO:0000313" key="4">
    <source>
        <dbReference type="EMBL" id="MTW12673.1"/>
    </source>
</evidence>
<dbReference type="Gene3D" id="3.40.390.10">
    <property type="entry name" value="Collagenase (Catalytic Domain)"/>
    <property type="match status" value="1"/>
</dbReference>
<feature type="domain" description="EcxA zinc-binding" evidence="2">
    <location>
        <begin position="391"/>
        <end position="703"/>
    </location>
</feature>
<keyword evidence="1" id="KW-0732">Signal</keyword>
<dbReference type="InterPro" id="IPR033413">
    <property type="entry name" value="DUF5117"/>
</dbReference>
<dbReference type="OrthoDB" id="9776599at2"/>
<name>A0A6L6QM52_9BURK</name>
<organism evidence="4 5">
    <name type="scientific">Massilia eburnea</name>
    <dbReference type="NCBI Taxonomy" id="1776165"/>
    <lineage>
        <taxon>Bacteria</taxon>
        <taxon>Pseudomonadati</taxon>
        <taxon>Pseudomonadota</taxon>
        <taxon>Betaproteobacteria</taxon>
        <taxon>Burkholderiales</taxon>
        <taxon>Oxalobacteraceae</taxon>
        <taxon>Telluria group</taxon>
        <taxon>Massilia</taxon>
    </lineage>
</organism>
<dbReference type="SUPFAM" id="SSF55486">
    <property type="entry name" value="Metalloproteases ('zincins'), catalytic domain"/>
    <property type="match status" value="1"/>
</dbReference>
<evidence type="ECO:0000259" key="2">
    <source>
        <dbReference type="Pfam" id="PF16313"/>
    </source>
</evidence>
<feature type="chain" id="PRO_5026998531" evidence="1">
    <location>
        <begin position="18"/>
        <end position="801"/>
    </location>
</feature>
<dbReference type="PANTHER" id="PTHR38478">
    <property type="entry name" value="PEPTIDASE M1A AND M12B"/>
    <property type="match status" value="1"/>
</dbReference>
<feature type="signal peptide" evidence="1">
    <location>
        <begin position="1"/>
        <end position="17"/>
    </location>
</feature>
<dbReference type="PANTHER" id="PTHR38478:SF1">
    <property type="entry name" value="ZINC DEPENDENT METALLOPROTEASE DOMAIN LIPOPROTEIN"/>
    <property type="match status" value="1"/>
</dbReference>
<evidence type="ECO:0000313" key="5">
    <source>
        <dbReference type="Proteomes" id="UP000472320"/>
    </source>
</evidence>
<protein>
    <submittedName>
        <fullName evidence="4">DUF5117 domain-containing protein</fullName>
    </submittedName>
</protein>
<dbReference type="Pfam" id="PF17148">
    <property type="entry name" value="DUF5117"/>
    <property type="match status" value="1"/>
</dbReference>
<gene>
    <name evidence="4" type="ORF">GM658_18850</name>
</gene>
<dbReference type="Pfam" id="PF16313">
    <property type="entry name" value="DUF4953"/>
    <property type="match status" value="1"/>
</dbReference>
<dbReference type="GO" id="GO:0008237">
    <property type="term" value="F:metallopeptidase activity"/>
    <property type="evidence" value="ECO:0007669"/>
    <property type="project" value="InterPro"/>
</dbReference>
<dbReference type="EMBL" id="WNKX01000015">
    <property type="protein sequence ID" value="MTW12673.1"/>
    <property type="molecule type" value="Genomic_DNA"/>
</dbReference>
<comment type="caution">
    <text evidence="4">The sequence shown here is derived from an EMBL/GenBank/DDBJ whole genome shotgun (WGS) entry which is preliminary data.</text>
</comment>
<dbReference type="RefSeq" id="WP_155455599.1">
    <property type="nucleotide sequence ID" value="NZ_WNKX01000015.1"/>
</dbReference>
<dbReference type="CDD" id="cd04276">
    <property type="entry name" value="ZnMc_MMP_like_2"/>
    <property type="match status" value="1"/>
</dbReference>
<sequence length="801" mass="86880">MRALLLLWTALLAPATAAEAPKTFAGQTQSLAVQPGFIELWRDEGKGRVLLSVRELDQPFLLVSSLPYALGSNDVGLDRAQAGSAKLVRFQKFGERLFLVQENTRFVARSADADERNAVAESFAGAVLWAGDILASDGPRHLVDFSSFLLADQHGVIQRLDETKQGAYHVDGKRSAVLPAEAKAFPDNVELEALLTFAGPGNGEYVRQVAADPASLTMRQHISLVRLPDNGYKPRAYHPFSGGIDTGYYDFATPLAGSLDVRWQIRHRLEKGGKPIVYYLDRGAPEPVRSALLEGARWWTSAFEKAGFKDGFRVELMPEGADPADVRYNVITWVHRATRGWSYGNAVTDPRTGQIIRGSVTLGSQRVRQDILIAEALLAPYGKSSPAERHQLAEQMALARLRQLAAHEVGHTLGFAHNFAASRQGNGSVMDYPHPVLKLGADGAIDLQDAYGAGVGPWDEYMVKYIYGDYGSGEAEASALSKLRSDARAAGMQYVSDEDSRAPGASHPNGLLWDFGPDTLKTWDQLGAIRRRALDNFSYDVLPGERQAGELEARLVPVYLLQRYQGEAVARLLAGGEYESTTSADIRAGRADAGIRATPATTQRAALARLADTLRAEYLALPARVLDQLTPPSTGYERSKEYFGTRMTAVFDALSAAESGAAQTASFLFDAGRLNRLYWQHARDDAMPGPDEVIAATLSRSWKRGPVPGNLAGGEAVQLAADWVVLDALLQVLDGGKLHANVDAGLREQLRGFAAWLKANPGKGTTAASRSQAADYILRYLADPRSVKLRALPVIPPGAPI</sequence>
<keyword evidence="5" id="KW-1185">Reference proteome</keyword>
<evidence type="ECO:0000259" key="3">
    <source>
        <dbReference type="Pfam" id="PF17148"/>
    </source>
</evidence>
<dbReference type="AlphaFoldDB" id="A0A6L6QM52"/>
<proteinExistence type="predicted"/>
<feature type="domain" description="DUF5117" evidence="3">
    <location>
        <begin position="82"/>
        <end position="271"/>
    </location>
</feature>
<reference evidence="4 5" key="1">
    <citation type="submission" date="2019-11" db="EMBL/GenBank/DDBJ databases">
        <title>Type strains purchased from KCTC, JCM and DSMZ.</title>
        <authorList>
            <person name="Lu H."/>
        </authorList>
    </citation>
    <scope>NUCLEOTIDE SEQUENCE [LARGE SCALE GENOMIC DNA]</scope>
    <source>
        <strain evidence="4 5">JCM 31587</strain>
    </source>
</reference>